<reference evidence="5" key="1">
    <citation type="submission" date="2021-10" db="EMBL/GenBank/DDBJ databases">
        <authorList>
            <person name="Piombo E."/>
        </authorList>
    </citation>
    <scope>NUCLEOTIDE SEQUENCE</scope>
</reference>
<keyword evidence="3" id="KW-0472">Membrane</keyword>
<dbReference type="PANTHER" id="PTHR47784:SF5">
    <property type="entry name" value="STEROL UPTAKE CONTROL PROTEIN 2"/>
    <property type="match status" value="1"/>
</dbReference>
<evidence type="ECO:0000256" key="2">
    <source>
        <dbReference type="SAM" id="MobiDB-lite"/>
    </source>
</evidence>
<comment type="caution">
    <text evidence="5">The sequence shown here is derived from an EMBL/GenBank/DDBJ whole genome shotgun (WGS) entry which is preliminary data.</text>
</comment>
<feature type="compositionally biased region" description="Polar residues" evidence="2">
    <location>
        <begin position="396"/>
        <end position="406"/>
    </location>
</feature>
<dbReference type="Gene3D" id="4.10.240.10">
    <property type="entry name" value="Zn(2)-C6 fungal-type DNA-binding domain"/>
    <property type="match status" value="1"/>
</dbReference>
<dbReference type="InterPro" id="IPR021369">
    <property type="entry name" value="DUF2985"/>
</dbReference>
<dbReference type="PANTHER" id="PTHR47784">
    <property type="entry name" value="STEROL UPTAKE CONTROL PROTEIN 2"/>
    <property type="match status" value="1"/>
</dbReference>
<dbReference type="InterPro" id="IPR053157">
    <property type="entry name" value="Sterol_Uptake_Regulator"/>
</dbReference>
<dbReference type="Pfam" id="PF11204">
    <property type="entry name" value="DUF2985"/>
    <property type="match status" value="1"/>
</dbReference>
<name>A0A9N9ZLD9_9HYPO</name>
<keyword evidence="3" id="KW-0812">Transmembrane</keyword>
<dbReference type="PROSITE" id="PS00463">
    <property type="entry name" value="ZN2_CY6_FUNGAL_1"/>
    <property type="match status" value="1"/>
</dbReference>
<dbReference type="SMART" id="SM00066">
    <property type="entry name" value="GAL4"/>
    <property type="match status" value="1"/>
</dbReference>
<evidence type="ECO:0000256" key="3">
    <source>
        <dbReference type="SAM" id="Phobius"/>
    </source>
</evidence>
<feature type="non-terminal residue" evidence="5">
    <location>
        <position position="758"/>
    </location>
</feature>
<dbReference type="GO" id="GO:0008270">
    <property type="term" value="F:zinc ion binding"/>
    <property type="evidence" value="ECO:0007669"/>
    <property type="project" value="InterPro"/>
</dbReference>
<feature type="transmembrane region" description="Helical" evidence="3">
    <location>
        <begin position="89"/>
        <end position="112"/>
    </location>
</feature>
<dbReference type="EMBL" id="CABFOC020000074">
    <property type="protein sequence ID" value="CAH0057194.1"/>
    <property type="molecule type" value="Genomic_DNA"/>
</dbReference>
<dbReference type="OrthoDB" id="3546279at2759"/>
<evidence type="ECO:0000313" key="6">
    <source>
        <dbReference type="Proteomes" id="UP000775872"/>
    </source>
</evidence>
<keyword evidence="1" id="KW-0539">Nucleus</keyword>
<evidence type="ECO:0000313" key="5">
    <source>
        <dbReference type="EMBL" id="CAH0057194.1"/>
    </source>
</evidence>
<feature type="compositionally biased region" description="Polar residues" evidence="2">
    <location>
        <begin position="26"/>
        <end position="35"/>
    </location>
</feature>
<dbReference type="GO" id="GO:0001228">
    <property type="term" value="F:DNA-binding transcription activator activity, RNA polymerase II-specific"/>
    <property type="evidence" value="ECO:0007669"/>
    <property type="project" value="TreeGrafter"/>
</dbReference>
<dbReference type="Pfam" id="PF00172">
    <property type="entry name" value="Zn_clus"/>
    <property type="match status" value="1"/>
</dbReference>
<feature type="compositionally biased region" description="Basic and acidic residues" evidence="2">
    <location>
        <begin position="1"/>
        <end position="16"/>
    </location>
</feature>
<organism evidence="5 6">
    <name type="scientific">Clonostachys solani</name>
    <dbReference type="NCBI Taxonomy" id="160281"/>
    <lineage>
        <taxon>Eukaryota</taxon>
        <taxon>Fungi</taxon>
        <taxon>Dikarya</taxon>
        <taxon>Ascomycota</taxon>
        <taxon>Pezizomycotina</taxon>
        <taxon>Sordariomycetes</taxon>
        <taxon>Hypocreomycetidae</taxon>
        <taxon>Hypocreales</taxon>
        <taxon>Bionectriaceae</taxon>
        <taxon>Clonostachys</taxon>
    </lineage>
</organism>
<dbReference type="PRINTS" id="PR00755">
    <property type="entry name" value="AFLATOXINBRP"/>
</dbReference>
<dbReference type="InterPro" id="IPR036864">
    <property type="entry name" value="Zn2-C6_fun-type_DNA-bd_sf"/>
</dbReference>
<dbReference type="PROSITE" id="PS50048">
    <property type="entry name" value="ZN2_CY6_FUNGAL_2"/>
    <property type="match status" value="1"/>
</dbReference>
<dbReference type="AlphaFoldDB" id="A0A9N9ZLD9"/>
<evidence type="ECO:0000256" key="1">
    <source>
        <dbReference type="ARBA" id="ARBA00023242"/>
    </source>
</evidence>
<accession>A0A9N9ZLD9</accession>
<feature type="region of interest" description="Disordered" evidence="2">
    <location>
        <begin position="1"/>
        <end position="41"/>
    </location>
</feature>
<dbReference type="Proteomes" id="UP000775872">
    <property type="component" value="Unassembled WGS sequence"/>
</dbReference>
<dbReference type="InterPro" id="IPR001138">
    <property type="entry name" value="Zn2Cys6_DnaBD"/>
</dbReference>
<keyword evidence="6" id="KW-1185">Reference proteome</keyword>
<keyword evidence="3" id="KW-1133">Transmembrane helix</keyword>
<gene>
    <name evidence="5" type="ORF">CSOL1703_00006967</name>
</gene>
<feature type="domain" description="Zn(2)-C6 fungal-type" evidence="4">
    <location>
        <begin position="320"/>
        <end position="350"/>
    </location>
</feature>
<evidence type="ECO:0000259" key="4">
    <source>
        <dbReference type="PROSITE" id="PS50048"/>
    </source>
</evidence>
<feature type="region of interest" description="Disordered" evidence="2">
    <location>
        <begin position="385"/>
        <end position="424"/>
    </location>
</feature>
<dbReference type="SUPFAM" id="SSF57701">
    <property type="entry name" value="Zn2/Cys6 DNA-binding domain"/>
    <property type="match status" value="1"/>
</dbReference>
<proteinExistence type="predicted"/>
<dbReference type="CDD" id="cd00067">
    <property type="entry name" value="GAL4"/>
    <property type="match status" value="1"/>
</dbReference>
<sequence>MLSSHRKADIKNDKSQAKRAPVLMRTNHTLNSRPQLSDPLTLKQGMYGTTVPAQSAGDGHAEDFDGTPESSPQDSALAKAMAWLRDMTIFKAILIIYCLNIVAWGGMIFLLLCNASPAMCYPTCNDINSPRRKWIEIDSQILNALFCVPAFGLFPRRALQAWQLLQFVVRGDLVALRCLAGRYRTWFRLPGSQMLPASVGPDEVENWLSLPSATLNILPLPVRRIPDAPPTGQRAATTSVRMLGAFRISLAVRSPLFIPVPPSFPLATFFVARCSFLFVVRIHPTTLRLLMAPSPILAPPETSNLAPASRRRPHRKSRTGCAECRRRRVKCPEQKPSCRSCVRHGVQCQYPDATLAPRVGPAEVYSSPAFSGSKHSAHVHAPTLVPDPARELSPVTEPSESNTRRTVSPRLGPTNRRLNGGGHSDDNVRSRIVRALGTEWIPMIRGIEAILLPVYDRVRLGPLRPLTDMGNWEELDVDQYAPPDDDWFRRVRDLWQQTPDGQCYEDTLQVLRKCRFFSAQFETMDHASLEEWGYNRRCAGPLAFLHFAPEEFMSRLHQRQPPALVLFAYFGALLYDLNDSWFLEGWGREVVQVIDEILGDYWSPWMAWPKSRLNCEKRLRFVRLATVYSTPKSSQLWQSGSGAKFHLQPIIAELGLEHSQDFTRMDVHFMTEEVTAEALQVLDGAEDGSNHDEHTGDVKSRHVPLPLSVAFGGTCRCPVNLDVERYGRDDEDAETDQLQRPAMMMLAPVVKASKVPEA</sequence>
<protein>
    <recommendedName>
        <fullName evidence="4">Zn(2)-C6 fungal-type domain-containing protein</fullName>
    </recommendedName>
</protein>